<feature type="compositionally biased region" description="Acidic residues" evidence="1">
    <location>
        <begin position="157"/>
        <end position="178"/>
    </location>
</feature>
<evidence type="ECO:0000256" key="1">
    <source>
        <dbReference type="SAM" id="MobiDB-lite"/>
    </source>
</evidence>
<organism evidence="2 3">
    <name type="scientific">Pleodorina starrii</name>
    <dbReference type="NCBI Taxonomy" id="330485"/>
    <lineage>
        <taxon>Eukaryota</taxon>
        <taxon>Viridiplantae</taxon>
        <taxon>Chlorophyta</taxon>
        <taxon>core chlorophytes</taxon>
        <taxon>Chlorophyceae</taxon>
        <taxon>CS clade</taxon>
        <taxon>Chlamydomonadales</taxon>
        <taxon>Volvocaceae</taxon>
        <taxon>Pleodorina</taxon>
    </lineage>
</organism>
<comment type="caution">
    <text evidence="2">The sequence shown here is derived from an EMBL/GenBank/DDBJ whole genome shotgun (WGS) entry which is preliminary data.</text>
</comment>
<sequence length="694" mass="70199">MSQTHGDLSGARPNPDYSACEQSLTHITHPSIQQYPPSHQYQPQYHHYHHQPHHQYARPQQQQQRPPDGAPSASGPQPLPGGGVSIYESRSGLGPGPVQTQHQPSFPEAPRLGGGPSVCDSQASPQDFFGAPQVYDNSMMLKEQGIGGMGAAGGGGDPEDNVNDDNDDRDGGDLDDGADGNSQGSGKRSRTRRPHLQGRFSGRLTTKEDERRLAEECKLLGPLLGGVGKRGDKSRLTLAKIVRGIATGDVRRFCEERERAIAALKAKLAAIDPEAAASVPVHAIPLPSAGLGPMGGISLGPMSGLGGSMGLGSLGGGMGLGSGGGLGGAGGALGLGMSMGVHGPQLEKLQRENSELRSEVYGLRMELQARERLLLELQDTGIISGFVPTSIPMDDPQRLIAQPSAGAGAGAGGHLGGAGGGRSQSTDMAPSYSMPQRHHSYSAQPMTSYGGPSQMSLPQVGGGRSSAMEPGPMGGGSGGLGLGPGMAQQAASGPPGMQPGGGGGGGGPMVGESSALAAMPAMSEHSRASRPLKRPAMPAELGGGGGGAAYGEVPRSMSHPPLGRGGGGGGYPHIDLQQQLNSLQAQVEQLQNLSQAQVSGRAAANFLMPARERGGPQVRMGGGGGQLHYGGGGGGGGMTASPFMSSLSAGAQGGLMMLPGQQTSDASAHPFQAHPAIGGPLHLQPSNPGGGAPF</sequence>
<feature type="region of interest" description="Disordered" evidence="1">
    <location>
        <begin position="1"/>
        <end position="131"/>
    </location>
</feature>
<proteinExistence type="predicted"/>
<dbReference type="AlphaFoldDB" id="A0A9W6F3X8"/>
<name>A0A9W6F3X8_9CHLO</name>
<evidence type="ECO:0000313" key="3">
    <source>
        <dbReference type="Proteomes" id="UP001165080"/>
    </source>
</evidence>
<dbReference type="Proteomes" id="UP001165080">
    <property type="component" value="Unassembled WGS sequence"/>
</dbReference>
<reference evidence="2 3" key="1">
    <citation type="journal article" date="2023" name="Commun. Biol.">
        <title>Reorganization of the ancestral sex-determining regions during the evolution of trioecy in Pleodorina starrii.</title>
        <authorList>
            <person name="Takahashi K."/>
            <person name="Suzuki S."/>
            <person name="Kawai-Toyooka H."/>
            <person name="Yamamoto K."/>
            <person name="Hamaji T."/>
            <person name="Ootsuki R."/>
            <person name="Yamaguchi H."/>
            <person name="Kawachi M."/>
            <person name="Higashiyama T."/>
            <person name="Nozaki H."/>
        </authorList>
    </citation>
    <scope>NUCLEOTIDE SEQUENCE [LARGE SCALE GENOMIC DNA]</scope>
    <source>
        <strain evidence="2 3">NIES-4479</strain>
    </source>
</reference>
<evidence type="ECO:0000313" key="2">
    <source>
        <dbReference type="EMBL" id="GLC54811.1"/>
    </source>
</evidence>
<keyword evidence="3" id="KW-1185">Reference proteome</keyword>
<feature type="compositionally biased region" description="Gly residues" evidence="1">
    <location>
        <begin position="472"/>
        <end position="484"/>
    </location>
</feature>
<protein>
    <submittedName>
        <fullName evidence="2">Uncharacterized protein</fullName>
    </submittedName>
</protein>
<feature type="compositionally biased region" description="Low complexity" evidence="1">
    <location>
        <begin position="57"/>
        <end position="67"/>
    </location>
</feature>
<feature type="region of interest" description="Disordered" evidence="1">
    <location>
        <begin position="146"/>
        <end position="208"/>
    </location>
</feature>
<feature type="compositionally biased region" description="Basic residues" evidence="1">
    <location>
        <begin position="46"/>
        <end position="56"/>
    </location>
</feature>
<feature type="compositionally biased region" description="Gly residues" evidence="1">
    <location>
        <begin position="498"/>
        <end position="509"/>
    </location>
</feature>
<feature type="compositionally biased region" description="Gly residues" evidence="1">
    <location>
        <begin position="407"/>
        <end position="422"/>
    </location>
</feature>
<accession>A0A9W6F3X8</accession>
<feature type="compositionally biased region" description="Polar residues" evidence="1">
    <location>
        <begin position="441"/>
        <end position="457"/>
    </location>
</feature>
<gene>
    <name evidence="2" type="primary">PLESTBF000449</name>
    <name evidence="2" type="ORF">PLESTB_000908500</name>
</gene>
<feature type="compositionally biased region" description="Basic residues" evidence="1">
    <location>
        <begin position="187"/>
        <end position="196"/>
    </location>
</feature>
<dbReference type="EMBL" id="BRXU01000011">
    <property type="protein sequence ID" value="GLC54811.1"/>
    <property type="molecule type" value="Genomic_DNA"/>
</dbReference>
<feature type="region of interest" description="Disordered" evidence="1">
    <location>
        <begin position="400"/>
        <end position="510"/>
    </location>
</feature>
<feature type="compositionally biased region" description="Low complexity" evidence="1">
    <location>
        <begin position="29"/>
        <end position="45"/>
    </location>
</feature>
<feature type="compositionally biased region" description="Gly residues" evidence="1">
    <location>
        <begin position="146"/>
        <end position="156"/>
    </location>
</feature>
<feature type="region of interest" description="Disordered" evidence="1">
    <location>
        <begin position="525"/>
        <end position="550"/>
    </location>
</feature>